<dbReference type="SMART" id="SM01120">
    <property type="entry name" value="Dak2"/>
    <property type="match status" value="1"/>
</dbReference>
<dbReference type="GO" id="GO:0004371">
    <property type="term" value="F:glycerone kinase activity"/>
    <property type="evidence" value="ECO:0007669"/>
    <property type="project" value="InterPro"/>
</dbReference>
<dbReference type="GO" id="GO:0006071">
    <property type="term" value="P:glycerol metabolic process"/>
    <property type="evidence" value="ECO:0007669"/>
    <property type="project" value="InterPro"/>
</dbReference>
<dbReference type="SMART" id="SM01121">
    <property type="entry name" value="Dak1_2"/>
    <property type="match status" value="1"/>
</dbReference>
<dbReference type="EMBL" id="FQXN01000002">
    <property type="protein sequence ID" value="SHH30046.1"/>
    <property type="molecule type" value="Genomic_DNA"/>
</dbReference>
<proteinExistence type="predicted"/>
<protein>
    <recommendedName>
        <fullName evidence="1">DhaL domain-containing protein</fullName>
    </recommendedName>
</protein>
<reference evidence="3" key="1">
    <citation type="submission" date="2016-11" db="EMBL/GenBank/DDBJ databases">
        <authorList>
            <person name="Varghese N."/>
            <person name="Submissions S."/>
        </authorList>
    </citation>
    <scope>NUCLEOTIDE SEQUENCE [LARGE SCALE GENOMIC DNA]</scope>
    <source>
        <strain evidence="3">DSM 15807</strain>
    </source>
</reference>
<feature type="domain" description="DhaL" evidence="1">
    <location>
        <begin position="7"/>
        <end position="199"/>
    </location>
</feature>
<dbReference type="AlphaFoldDB" id="A0A1M5RUX9"/>
<evidence type="ECO:0000259" key="1">
    <source>
        <dbReference type="PROSITE" id="PS51480"/>
    </source>
</evidence>
<dbReference type="Pfam" id="PF21645">
    <property type="entry name" value="FakA-like_M"/>
    <property type="match status" value="1"/>
</dbReference>
<keyword evidence="3" id="KW-1185">Reference proteome</keyword>
<sequence length="540" mass="60741">MKRLTAEKLKLCFMKGTENLLKHKDEINALNVFPVPDGDTGSNMSATMLEGCKYLESIENKVTMEKVLNAIKNGTLMGARGNSGVILSQIFRGFCDYLKNVKQITVADFAFAFKSAKDVAYGAVMKPVEGTILTAIRYLSEKVEELSDAQDFNEFFEKTLMILKKAVDDTPNLLKKLRDAGVVDAGAKGLYYIMEGFYKYIQGETTINLDVKTTSMPVEEIQFIPEDLKYQYCTELIVRAFDELNNGQEEEIRNFLYEIGDSVVFFVQDNVIKLHVHTNNPGTVIEKLLGVGELLKVKIDNMKEQHEHFIETGYKEEGPRKKNAIVAVSPSEGISRILRDLGADMIVIGGQTMNPSTADIKVAVEALNADNVFIFPNNSNIILAARQVASSIEDKNVYVVNTKNVQECVAALIRHVPDEEPENLLKVYEEAVSEVVTLSVTRAVRNARLNGEKIKKNEYLVFVNNSLQTHDLDFKKALEDAFAKIEDLEEREIITILLGKDATPIEINILEKLVKQKYPNLEIETYEGEQVHYPFLILIE</sequence>
<dbReference type="InterPro" id="IPR033470">
    <property type="entry name" value="FakA-like_C"/>
</dbReference>
<evidence type="ECO:0000313" key="2">
    <source>
        <dbReference type="EMBL" id="SHH30046.1"/>
    </source>
</evidence>
<dbReference type="InterPro" id="IPR019986">
    <property type="entry name" value="YloV-like"/>
</dbReference>
<dbReference type="InterPro" id="IPR036117">
    <property type="entry name" value="DhaL_dom_sf"/>
</dbReference>
<name>A0A1M5RUX9_9BACT</name>
<dbReference type="RefSeq" id="WP_073072114.1">
    <property type="nucleotide sequence ID" value="NZ_FQXN01000002.1"/>
</dbReference>
<evidence type="ECO:0000313" key="3">
    <source>
        <dbReference type="Proteomes" id="UP000242592"/>
    </source>
</evidence>
<dbReference type="Pfam" id="PF02734">
    <property type="entry name" value="Dak2"/>
    <property type="match status" value="1"/>
</dbReference>
<dbReference type="Pfam" id="PF13684">
    <property type="entry name" value="FakA-like_C"/>
    <property type="match status" value="1"/>
</dbReference>
<dbReference type="PANTHER" id="PTHR33434:SF4">
    <property type="entry name" value="PHOSPHATASE PROTEIN"/>
    <property type="match status" value="1"/>
</dbReference>
<dbReference type="NCBIfam" id="TIGR03599">
    <property type="entry name" value="YloV"/>
    <property type="match status" value="1"/>
</dbReference>
<gene>
    <name evidence="2" type="ORF">SAMN02745199_0637</name>
</gene>
<accession>A0A1M5RUX9</accession>
<dbReference type="STRING" id="1123380.SAMN02745199_0637"/>
<dbReference type="InterPro" id="IPR050270">
    <property type="entry name" value="DegV_domain_contain"/>
</dbReference>
<organism evidence="2 3">
    <name type="scientific">Thermosipho atlanticus DSM 15807</name>
    <dbReference type="NCBI Taxonomy" id="1123380"/>
    <lineage>
        <taxon>Bacteria</taxon>
        <taxon>Thermotogati</taxon>
        <taxon>Thermotogota</taxon>
        <taxon>Thermotogae</taxon>
        <taxon>Thermotogales</taxon>
        <taxon>Fervidobacteriaceae</taxon>
        <taxon>Thermosipho</taxon>
    </lineage>
</organism>
<dbReference type="PROSITE" id="PS51480">
    <property type="entry name" value="DHAL"/>
    <property type="match status" value="1"/>
</dbReference>
<dbReference type="InterPro" id="IPR004007">
    <property type="entry name" value="DhaL_dom"/>
</dbReference>
<dbReference type="OrthoDB" id="9760324at2"/>
<dbReference type="Proteomes" id="UP000242592">
    <property type="component" value="Unassembled WGS sequence"/>
</dbReference>
<dbReference type="PANTHER" id="PTHR33434">
    <property type="entry name" value="DEGV DOMAIN-CONTAINING PROTEIN DR_1986-RELATED"/>
    <property type="match status" value="1"/>
</dbReference>
<dbReference type="InterPro" id="IPR048394">
    <property type="entry name" value="FakA-like_M"/>
</dbReference>
<dbReference type="SUPFAM" id="SSF101473">
    <property type="entry name" value="DhaL-like"/>
    <property type="match status" value="1"/>
</dbReference>
<dbReference type="Gene3D" id="1.25.40.340">
    <property type="match status" value="1"/>
</dbReference>